<dbReference type="PANTHER" id="PTHR38045:SF1">
    <property type="entry name" value="HEPARINASE II_III-LIKE PROTEIN"/>
    <property type="match status" value="1"/>
</dbReference>
<dbReference type="InterPro" id="IPR008929">
    <property type="entry name" value="Chondroitin_lyas"/>
</dbReference>
<proteinExistence type="predicted"/>
<dbReference type="Gene3D" id="2.70.98.70">
    <property type="match status" value="1"/>
</dbReference>
<dbReference type="AlphaFoldDB" id="A0AAE3E5C1"/>
<dbReference type="Gene3D" id="1.50.10.100">
    <property type="entry name" value="Chondroitin AC/alginate lyase"/>
    <property type="match status" value="1"/>
</dbReference>
<dbReference type="EMBL" id="JAJEQN010000016">
    <property type="protein sequence ID" value="MCC2221552.1"/>
    <property type="molecule type" value="Genomic_DNA"/>
</dbReference>
<comment type="caution">
    <text evidence="1">The sequence shown here is derived from an EMBL/GenBank/DDBJ whole genome shotgun (WGS) entry which is preliminary data.</text>
</comment>
<dbReference type="SUPFAM" id="SSF48230">
    <property type="entry name" value="Chondroitin AC/alginate lyase"/>
    <property type="match status" value="1"/>
</dbReference>
<sequence>MEMQNQIKEYVALYESEVRKLADQLRNESMPQLTEELFSEFETNGNRMRYEAVYFGRRKFLSVLGLASVIWHEKEDIQKLEEVIREICAEECWALPAHVRRKENPNWRGVIDLFASETGQTLAHITTLLKDELSEDVITLAQNEVKARILKPFIESKVPYASWEQATNNWNAVCCGNVGSAALLLMEEGTEKKKLLERLNYALEHYYLEGFGMDGACQEGLGYWVYGFTYFTLFALAQREYDPSKDLMASEKVNAIVHFQQKCYFAGGRTVSFSDGDSRGTYPMGLTCCLADQYSDIRFPDTSYVQKLDGDSCWRWVGIYWSWYWTHRYLDDVQNKKAEEPKPLEQSGACVLQDAQWCILRGAKQTAVIAKGGNNGEPHNHNDVGSFHYLVDGEAFLDDLGAGEYTKDYFSEKRYEIFCNRGESHNIPIIGDVDQKAGKEYCADRFELTKDRNILFSFAKAYGIEAQKVYREIWLDENTGDLTVCDYIQCRLGVTVYENLITRLPVSVENDSVVIRGEKHCVILHAEGRKGEFKIKTVEHSNHQGILENINVIRWEVCCDEPQNSKIGIADSKICLHITE</sequence>
<dbReference type="PANTHER" id="PTHR38045">
    <property type="entry name" value="CHROMOSOME 1, WHOLE GENOME SHOTGUN SEQUENCE"/>
    <property type="match status" value="1"/>
</dbReference>
<accession>A0AAE3E5C1</accession>
<reference evidence="1 2" key="1">
    <citation type="submission" date="2021-10" db="EMBL/GenBank/DDBJ databases">
        <title>Anaerobic single-cell dispensing facilitates the cultivation of human gut bacteria.</title>
        <authorList>
            <person name="Afrizal A."/>
        </authorList>
    </citation>
    <scope>NUCLEOTIDE SEQUENCE [LARGE SCALE GENOMIC DNA]</scope>
    <source>
        <strain evidence="1 2">CLA-AA-H224</strain>
    </source>
</reference>
<evidence type="ECO:0000313" key="1">
    <source>
        <dbReference type="EMBL" id="MCC2221552.1"/>
    </source>
</evidence>
<organism evidence="1 2">
    <name type="scientific">Anthropogastromicrobium aceti</name>
    <dbReference type="NCBI Taxonomy" id="2981768"/>
    <lineage>
        <taxon>Bacteria</taxon>
        <taxon>Bacillati</taxon>
        <taxon>Bacillota</taxon>
        <taxon>Clostridia</taxon>
        <taxon>Lachnospirales</taxon>
        <taxon>Lachnospiraceae</taxon>
        <taxon>Anthropogastromicrobium</taxon>
    </lineage>
</organism>
<dbReference type="Proteomes" id="UP001198200">
    <property type="component" value="Unassembled WGS sequence"/>
</dbReference>
<evidence type="ECO:0000313" key="2">
    <source>
        <dbReference type="Proteomes" id="UP001198200"/>
    </source>
</evidence>
<gene>
    <name evidence="1" type="ORF">LKD48_07875</name>
</gene>
<dbReference type="RefSeq" id="WP_308731673.1">
    <property type="nucleotide sequence ID" value="NZ_JAJEQN010000016.1"/>
</dbReference>
<keyword evidence="2" id="KW-1185">Reference proteome</keyword>
<protein>
    <submittedName>
        <fullName evidence="1">Heparinase II/III-family protein</fullName>
    </submittedName>
</protein>
<name>A0AAE3E5C1_9FIRM</name>